<keyword evidence="3" id="KW-1185">Reference proteome</keyword>
<proteinExistence type="predicted"/>
<feature type="transmembrane region" description="Helical" evidence="1">
    <location>
        <begin position="47"/>
        <end position="67"/>
    </location>
</feature>
<comment type="caution">
    <text evidence="2">The sequence shown here is derived from an EMBL/GenBank/DDBJ whole genome shotgun (WGS) entry which is preliminary data.</text>
</comment>
<evidence type="ECO:0000313" key="2">
    <source>
        <dbReference type="EMBL" id="MET7015074.1"/>
    </source>
</evidence>
<feature type="transmembrane region" description="Helical" evidence="1">
    <location>
        <begin position="79"/>
        <end position="99"/>
    </location>
</feature>
<evidence type="ECO:0000256" key="1">
    <source>
        <dbReference type="SAM" id="Phobius"/>
    </source>
</evidence>
<gene>
    <name evidence="2" type="ORF">ABXR19_12800</name>
</gene>
<evidence type="ECO:0000313" key="3">
    <source>
        <dbReference type="Proteomes" id="UP001549691"/>
    </source>
</evidence>
<dbReference type="PANTHER" id="PTHR34980">
    <property type="entry name" value="INNER MEMBRANE PROTEIN-RELATED-RELATED"/>
    <property type="match status" value="1"/>
</dbReference>
<organism evidence="2 3">
    <name type="scientific">Uliginosibacterium flavum</name>
    <dbReference type="NCBI Taxonomy" id="1396831"/>
    <lineage>
        <taxon>Bacteria</taxon>
        <taxon>Pseudomonadati</taxon>
        <taxon>Pseudomonadota</taxon>
        <taxon>Betaproteobacteria</taxon>
        <taxon>Rhodocyclales</taxon>
        <taxon>Zoogloeaceae</taxon>
        <taxon>Uliginosibacterium</taxon>
    </lineage>
</organism>
<protein>
    <submittedName>
        <fullName evidence="2">DUF805 domain-containing protein</fullName>
    </submittedName>
</protein>
<dbReference type="RefSeq" id="WP_354601536.1">
    <property type="nucleotide sequence ID" value="NZ_JBEWZI010000013.1"/>
</dbReference>
<reference evidence="2 3" key="1">
    <citation type="submission" date="2024-07" db="EMBL/GenBank/DDBJ databases">
        <title>Uliginosibacterium flavum JJ3220;KACC:17644.</title>
        <authorList>
            <person name="Kim M.K."/>
        </authorList>
    </citation>
    <scope>NUCLEOTIDE SEQUENCE [LARGE SCALE GENOMIC DNA]</scope>
    <source>
        <strain evidence="2 3">KACC:17644</strain>
    </source>
</reference>
<dbReference type="InterPro" id="IPR008523">
    <property type="entry name" value="DUF805"/>
</dbReference>
<feature type="transmembrane region" description="Helical" evidence="1">
    <location>
        <begin position="24"/>
        <end position="41"/>
    </location>
</feature>
<keyword evidence="1" id="KW-0812">Transmembrane</keyword>
<dbReference type="Pfam" id="PF05656">
    <property type="entry name" value="DUF805"/>
    <property type="match status" value="1"/>
</dbReference>
<dbReference type="PANTHER" id="PTHR34980:SF2">
    <property type="entry name" value="INNER MEMBRANE PROTEIN YHAH-RELATED"/>
    <property type="match status" value="1"/>
</dbReference>
<dbReference type="Proteomes" id="UP001549691">
    <property type="component" value="Unassembled WGS sequence"/>
</dbReference>
<dbReference type="EMBL" id="JBEWZI010000013">
    <property type="protein sequence ID" value="MET7015074.1"/>
    <property type="molecule type" value="Genomic_DNA"/>
</dbReference>
<sequence>MNWYLDVLKTKYALFTGRARRQEYWMFTLFNIIAYVVLAVIDAVVGTMVLALIYSLAVLLPSIGVAIRRLHDTNRSGWWLLIGLIPLVGAIVLLVFTVIEGDKGDNQYGADPKAGVA</sequence>
<accession>A0ABV2TMD7</accession>
<name>A0ABV2TMD7_9RHOO</name>
<keyword evidence="1" id="KW-0472">Membrane</keyword>
<keyword evidence="1" id="KW-1133">Transmembrane helix</keyword>